<name>A0A1F6WAG6_9BACT</name>
<dbReference type="SUPFAM" id="SSF53756">
    <property type="entry name" value="UDP-Glycosyltransferase/glycogen phosphorylase"/>
    <property type="match status" value="1"/>
</dbReference>
<evidence type="ECO:0000256" key="1">
    <source>
        <dbReference type="ARBA" id="ARBA00022676"/>
    </source>
</evidence>
<keyword evidence="1" id="KW-0328">Glycosyltransferase</keyword>
<dbReference type="Gene3D" id="3.40.50.2000">
    <property type="entry name" value="Glycogen Phosphorylase B"/>
    <property type="match status" value="3"/>
</dbReference>
<gene>
    <name evidence="4" type="ORF">A3F19_01735</name>
</gene>
<keyword evidence="3" id="KW-0472">Membrane</keyword>
<dbReference type="PANTHER" id="PTHR12526:SF629">
    <property type="entry name" value="TEICHURONIC ACID BIOSYNTHESIS GLYCOSYLTRANSFERASE TUAH-RELATED"/>
    <property type="match status" value="1"/>
</dbReference>
<feature type="transmembrane region" description="Helical" evidence="3">
    <location>
        <begin position="73"/>
        <end position="91"/>
    </location>
</feature>
<dbReference type="Proteomes" id="UP000177052">
    <property type="component" value="Unassembled WGS sequence"/>
</dbReference>
<keyword evidence="2" id="KW-0808">Transferase</keyword>
<keyword evidence="3" id="KW-0812">Transmembrane</keyword>
<dbReference type="EMBL" id="MFUJ01000035">
    <property type="protein sequence ID" value="OGI78918.1"/>
    <property type="molecule type" value="Genomic_DNA"/>
</dbReference>
<dbReference type="PANTHER" id="PTHR12526">
    <property type="entry name" value="GLYCOSYLTRANSFERASE"/>
    <property type="match status" value="1"/>
</dbReference>
<organism evidence="4 5">
    <name type="scientific">Candidatus Nomurabacteria bacterium RIFCSPHIGHO2_12_FULL_37_29</name>
    <dbReference type="NCBI Taxonomy" id="1801759"/>
    <lineage>
        <taxon>Bacteria</taxon>
        <taxon>Candidatus Nomuraibacteriota</taxon>
    </lineage>
</organism>
<evidence type="ECO:0000313" key="4">
    <source>
        <dbReference type="EMBL" id="OGI78918.1"/>
    </source>
</evidence>
<dbReference type="AlphaFoldDB" id="A0A1F6WAG6"/>
<reference evidence="4 5" key="1">
    <citation type="journal article" date="2016" name="Nat. Commun.">
        <title>Thousands of microbial genomes shed light on interconnected biogeochemical processes in an aquifer system.</title>
        <authorList>
            <person name="Anantharaman K."/>
            <person name="Brown C.T."/>
            <person name="Hug L.A."/>
            <person name="Sharon I."/>
            <person name="Castelle C.J."/>
            <person name="Probst A.J."/>
            <person name="Thomas B.C."/>
            <person name="Singh A."/>
            <person name="Wilkins M.J."/>
            <person name="Karaoz U."/>
            <person name="Brodie E.L."/>
            <person name="Williams K.H."/>
            <person name="Hubbard S.S."/>
            <person name="Banfield J.F."/>
        </authorList>
    </citation>
    <scope>NUCLEOTIDE SEQUENCE [LARGE SCALE GENOMIC DNA]</scope>
</reference>
<evidence type="ECO:0000256" key="3">
    <source>
        <dbReference type="SAM" id="Phobius"/>
    </source>
</evidence>
<dbReference type="GO" id="GO:0016757">
    <property type="term" value="F:glycosyltransferase activity"/>
    <property type="evidence" value="ECO:0007669"/>
    <property type="project" value="UniProtKB-KW"/>
</dbReference>
<protein>
    <recommendedName>
        <fullName evidence="6">Glycosyl transferase family 1 domain-containing protein</fullName>
    </recommendedName>
</protein>
<sequence length="344" mass="38798">MKLIYIANTRFPTERAHGIQIAKMCEAFAKEGTEVEILVSREIITDPFAYYKIEKSFSVKKLFSIDLVRFGRIGFWIQSFIFTISVVVYALKRNDRVVYYSRDELPLLALEKLGKKVVWEVHSGKNNFFARCLIKKNIKIVAISHGLRKYYTSLGQKPDRILVAHDAVDVDKFDISISKEEAKGRLGFSHSAKTVLYAGSAYGWKGVDTLKKATALMSGIEAVFVSNKPHSEIPLYLKAADVLVLPNSAKEDISRLYTSPLKMFEYMASGTPIVASDLPSIREVLNESNANFFEPDNSEDLAQTINAVLHNYDAALQKAESALKDVQAFTWQNRAKMIIAFVLY</sequence>
<proteinExistence type="predicted"/>
<evidence type="ECO:0000313" key="5">
    <source>
        <dbReference type="Proteomes" id="UP000177052"/>
    </source>
</evidence>
<comment type="caution">
    <text evidence="4">The sequence shown here is derived from an EMBL/GenBank/DDBJ whole genome shotgun (WGS) entry which is preliminary data.</text>
</comment>
<evidence type="ECO:0000256" key="2">
    <source>
        <dbReference type="ARBA" id="ARBA00022679"/>
    </source>
</evidence>
<keyword evidence="3" id="KW-1133">Transmembrane helix</keyword>
<evidence type="ECO:0008006" key="6">
    <source>
        <dbReference type="Google" id="ProtNLM"/>
    </source>
</evidence>
<dbReference type="Pfam" id="PF13692">
    <property type="entry name" value="Glyco_trans_1_4"/>
    <property type="match status" value="1"/>
</dbReference>
<accession>A0A1F6WAG6</accession>